<dbReference type="GO" id="GO:0042242">
    <property type="term" value="F:cobyrinic acid a,c-diamide synthase activity"/>
    <property type="evidence" value="ECO:0007669"/>
    <property type="project" value="UniProtKB-UniRule"/>
</dbReference>
<dbReference type="PANTHER" id="PTHR43873:SF1">
    <property type="entry name" value="COBYRINATE A,C-DIAMIDE SYNTHASE"/>
    <property type="match status" value="1"/>
</dbReference>
<comment type="pathway">
    <text evidence="7">Cofactor biosynthesis; adenosylcobalamin biosynthesis; cob(II)yrinate a,c-diamide from sirohydrochlorin (anaerobic route): step 10/10.</text>
</comment>
<keyword evidence="4 7" id="KW-0067">ATP-binding</keyword>
<dbReference type="EMBL" id="WBKH01000008">
    <property type="protein sequence ID" value="KAB1477596.1"/>
    <property type="molecule type" value="Genomic_DNA"/>
</dbReference>
<dbReference type="GO" id="GO:0009236">
    <property type="term" value="P:cobalamin biosynthetic process"/>
    <property type="evidence" value="ECO:0007669"/>
    <property type="project" value="UniProtKB-UniRule"/>
</dbReference>
<evidence type="ECO:0000256" key="5">
    <source>
        <dbReference type="ARBA" id="ARBA00022842"/>
    </source>
</evidence>
<dbReference type="InterPro" id="IPR027417">
    <property type="entry name" value="P-loop_NTPase"/>
</dbReference>
<comment type="miscellaneous">
    <text evidence="7">The a and c carboxylates of cobyrinate are activated for nucleophilic attack via formation of a phosphorylated intermediate by ATP. CbiA catalyzes first the amidation of the c-carboxylate, and then that of the a-carboxylate.</text>
</comment>
<evidence type="ECO:0000259" key="8">
    <source>
        <dbReference type="Pfam" id="PF01656"/>
    </source>
</evidence>
<comment type="similarity">
    <text evidence="7">Belongs to the CobB/CbiA family.</text>
</comment>
<comment type="cofactor">
    <cofactor evidence="1 7">
        <name>Mg(2+)</name>
        <dbReference type="ChEBI" id="CHEBI:18420"/>
    </cofactor>
</comment>
<evidence type="ECO:0000256" key="7">
    <source>
        <dbReference type="HAMAP-Rule" id="MF_00027"/>
    </source>
</evidence>
<keyword evidence="6 7" id="KW-0315">Glutamine amidotransferase</keyword>
<comment type="catalytic activity">
    <reaction evidence="7">
        <text>cob(II)yrinate + 2 L-glutamine + 2 ATP + 2 H2O = cob(II)yrinate a,c diamide + 2 L-glutamate + 2 ADP + 2 phosphate + 2 H(+)</text>
        <dbReference type="Rhea" id="RHEA:26289"/>
        <dbReference type="ChEBI" id="CHEBI:15377"/>
        <dbReference type="ChEBI" id="CHEBI:15378"/>
        <dbReference type="ChEBI" id="CHEBI:29985"/>
        <dbReference type="ChEBI" id="CHEBI:30616"/>
        <dbReference type="ChEBI" id="CHEBI:43474"/>
        <dbReference type="ChEBI" id="CHEBI:58359"/>
        <dbReference type="ChEBI" id="CHEBI:58537"/>
        <dbReference type="ChEBI" id="CHEBI:58894"/>
        <dbReference type="ChEBI" id="CHEBI:456216"/>
        <dbReference type="EC" id="6.3.5.11"/>
    </reaction>
</comment>
<comment type="function">
    <text evidence="7">Catalyzes the ATP-dependent amidation of the two carboxylate groups at positions a and c of cobyrinate, using either L-glutamine or ammonia as the nitrogen source.</text>
</comment>
<comment type="domain">
    <text evidence="7">Comprises of two domains. The C-terminal domain contains the binding site for glutamine and catalyzes the hydrolysis of this substrate to glutamate and ammonia. The N-terminal domain is anticipated to bind ATP and cobyrinate and catalyzes the ultimate synthesis of the diamide product. The ammonia produced via the glutaminase domain is probably translocated to the adjacent domain via a molecular tunnel, where it reacts with an activated intermediate.</text>
</comment>
<evidence type="ECO:0000256" key="6">
    <source>
        <dbReference type="ARBA" id="ARBA00022962"/>
    </source>
</evidence>
<proteinExistence type="inferred from homology"/>
<keyword evidence="7" id="KW-0169">Cobalamin biosynthesis</keyword>
<evidence type="ECO:0000256" key="1">
    <source>
        <dbReference type="ARBA" id="ARBA00001946"/>
    </source>
</evidence>
<keyword evidence="5 7" id="KW-0460">Magnesium</keyword>
<dbReference type="InterPro" id="IPR029062">
    <property type="entry name" value="Class_I_gatase-like"/>
</dbReference>
<dbReference type="PANTHER" id="PTHR43873">
    <property type="entry name" value="COBYRINATE A,C-DIAMIDE SYNTHASE"/>
    <property type="match status" value="1"/>
</dbReference>
<evidence type="ECO:0000313" key="10">
    <source>
        <dbReference type="EMBL" id="KAB1477596.1"/>
    </source>
</evidence>
<dbReference type="NCBIfam" id="TIGR00379">
    <property type="entry name" value="cobB"/>
    <property type="match status" value="1"/>
</dbReference>
<dbReference type="SUPFAM" id="SSF52540">
    <property type="entry name" value="P-loop containing nucleoside triphosphate hydrolases"/>
    <property type="match status" value="1"/>
</dbReference>
<dbReference type="InterPro" id="IPR004484">
    <property type="entry name" value="CbiA/CobB_synth"/>
</dbReference>
<dbReference type="CDD" id="cd03130">
    <property type="entry name" value="GATase1_CobB"/>
    <property type="match status" value="1"/>
</dbReference>
<dbReference type="Gene3D" id="3.40.50.880">
    <property type="match status" value="1"/>
</dbReference>
<dbReference type="UniPathway" id="UPA00148">
    <property type="reaction ID" value="UER00231"/>
</dbReference>
<gene>
    <name evidence="7" type="primary">cbiA</name>
    <name evidence="10" type="ORF">F8R14_08170</name>
</gene>
<dbReference type="InterPro" id="IPR011698">
    <property type="entry name" value="GATase_3"/>
</dbReference>
<keyword evidence="3 7" id="KW-0547">Nucleotide-binding</keyword>
<organism evidence="10 11">
    <name type="scientific">Veillonella seminalis</name>
    <dbReference type="NCBI Taxonomy" id="1502943"/>
    <lineage>
        <taxon>Bacteria</taxon>
        <taxon>Bacillati</taxon>
        <taxon>Bacillota</taxon>
        <taxon>Negativicutes</taxon>
        <taxon>Veillonellales</taxon>
        <taxon>Veillonellaceae</taxon>
        <taxon>Veillonella</taxon>
    </lineage>
</organism>
<dbReference type="Gene3D" id="3.40.50.300">
    <property type="entry name" value="P-loop containing nucleotide triphosphate hydrolases"/>
    <property type="match status" value="2"/>
</dbReference>
<dbReference type="Pfam" id="PF01656">
    <property type="entry name" value="CbiA"/>
    <property type="match status" value="1"/>
</dbReference>
<dbReference type="AlphaFoldDB" id="A0A833CA42"/>
<dbReference type="NCBIfam" id="NF002204">
    <property type="entry name" value="PRK01077.1"/>
    <property type="match status" value="1"/>
</dbReference>
<accession>A0A833CA42</accession>
<dbReference type="EC" id="6.3.5.11" evidence="7"/>
<reference evidence="10 11" key="1">
    <citation type="submission" date="2019-09" db="EMBL/GenBank/DDBJ databases">
        <title>Draft genome sequence of 3 type strains from the CCUG.</title>
        <authorList>
            <person name="Pineiro-Iglesias B."/>
            <person name="Tunovic T."/>
            <person name="Unosson C."/>
            <person name="Inganas E."/>
            <person name="Ohlen M."/>
            <person name="Cardew S."/>
            <person name="Jensie-Markopoulos S."/>
            <person name="Salva-Serra F."/>
            <person name="Jaen-Luchoro D."/>
            <person name="Karlsson R."/>
            <person name="Svensson-Stadler L."/>
            <person name="Chun J."/>
            <person name="Moore E."/>
        </authorList>
    </citation>
    <scope>NUCLEOTIDE SEQUENCE [LARGE SCALE GENOMIC DNA]</scope>
    <source>
        <strain evidence="10 11">CCUG 65427</strain>
    </source>
</reference>
<dbReference type="HAMAP" id="MF_00027">
    <property type="entry name" value="CobB_CbiA"/>
    <property type="match status" value="1"/>
</dbReference>
<dbReference type="SUPFAM" id="SSF52317">
    <property type="entry name" value="Class I glutamine amidotransferase-like"/>
    <property type="match status" value="1"/>
</dbReference>
<feature type="domain" description="CobQ/CobB/MinD/ParA nucleotide binding" evidence="8">
    <location>
        <begin position="9"/>
        <end position="192"/>
    </location>
</feature>
<dbReference type="InterPro" id="IPR002586">
    <property type="entry name" value="CobQ/CobB/MinD/ParA_Nub-bd_dom"/>
</dbReference>
<feature type="active site" description="Nucleophile" evidence="7">
    <location>
        <position position="330"/>
    </location>
</feature>
<evidence type="ECO:0000256" key="3">
    <source>
        <dbReference type="ARBA" id="ARBA00022741"/>
    </source>
</evidence>
<name>A0A833CA42_9FIRM</name>
<keyword evidence="2 7" id="KW-0436">Ligase</keyword>
<feature type="site" description="Increases nucleophilicity of active site Cys" evidence="7">
    <location>
        <position position="438"/>
    </location>
</feature>
<evidence type="ECO:0000259" key="9">
    <source>
        <dbReference type="Pfam" id="PF07685"/>
    </source>
</evidence>
<evidence type="ECO:0000256" key="4">
    <source>
        <dbReference type="ARBA" id="ARBA00022840"/>
    </source>
</evidence>
<evidence type="ECO:0000256" key="2">
    <source>
        <dbReference type="ARBA" id="ARBA00022598"/>
    </source>
</evidence>
<dbReference type="GeneID" id="83055079"/>
<comment type="caution">
    <text evidence="10">The sequence shown here is derived from an EMBL/GenBank/DDBJ whole genome shotgun (WGS) entry which is preliminary data.</text>
</comment>
<protein>
    <recommendedName>
        <fullName evidence="7">Cobyrinate a,c-diamide synthase</fullName>
        <ecNumber evidence="7">6.3.5.11</ecNumber>
    </recommendedName>
    <alternativeName>
        <fullName evidence="7">Cobyrinic acid a,c-diamide synthetase</fullName>
    </alternativeName>
</protein>
<dbReference type="RefSeq" id="WP_006555009.1">
    <property type="nucleotide sequence ID" value="NZ_CALMIE010000118.1"/>
</dbReference>
<dbReference type="Pfam" id="PF07685">
    <property type="entry name" value="GATase_3"/>
    <property type="match status" value="1"/>
</dbReference>
<dbReference type="CDD" id="cd05388">
    <property type="entry name" value="CobB_N"/>
    <property type="match status" value="1"/>
</dbReference>
<dbReference type="GO" id="GO:0005524">
    <property type="term" value="F:ATP binding"/>
    <property type="evidence" value="ECO:0007669"/>
    <property type="project" value="UniProtKB-UniRule"/>
</dbReference>
<sequence>MKSYAIPRVVIAGTNSGVGKTTIVAGLLAAFHEQGKAVQAFKVGPDYIDPGFHKLASGRDCYNLDTWLVPPHKMKPFFADMAGDADLVIVEGVMGLYDGGREGVSSTAEIAKSLDAPVILVIDCKAMGESAAAIAKGFKEYDPAVNLAGVLLNRIGSDNHEHMIRSAMERLGIPVIGAIRRDERMHSPERHLGLTPVTETDPQSALTTIREAVKVSVDLAALAKLAEEAPVLMVPEATVKTVTGEKARIGVAYDEAFSFYYPASLQALAAEGADLVYFSPLTDSELPDVDALFFGGGFPEMFLETLSQNTTMAQAVRKAAADGMPIYAECGGLMYLCEAVTDFEDITRPMVGLVPAKSVMQAKLQKVGYVTATALEDTLLAPKGESLRGHEFHFSTMELTENADEADFPWAFQFEGGRKPQSYKGGYSKDNILASYLHLNFAGNEDAAERFVAAAKAYRAKEARHD</sequence>
<dbReference type="Proteomes" id="UP000434554">
    <property type="component" value="Unassembled WGS sequence"/>
</dbReference>
<feature type="domain" description="CobB/CobQ-like glutamine amidotransferase" evidence="9">
    <location>
        <begin position="248"/>
        <end position="444"/>
    </location>
</feature>
<evidence type="ECO:0000313" key="11">
    <source>
        <dbReference type="Proteomes" id="UP000434554"/>
    </source>
</evidence>
<dbReference type="PROSITE" id="PS51274">
    <property type="entry name" value="GATASE_COBBQ"/>
    <property type="match status" value="1"/>
</dbReference>